<dbReference type="AlphaFoldDB" id="A0A6C0GVE7"/>
<dbReference type="PANTHER" id="PTHR34406">
    <property type="entry name" value="PROTEIN YCEI"/>
    <property type="match status" value="1"/>
</dbReference>
<dbReference type="Gene3D" id="2.40.128.110">
    <property type="entry name" value="Lipid/polyisoprenoid-binding, YceI-like"/>
    <property type="match status" value="1"/>
</dbReference>
<dbReference type="InterPro" id="IPR036761">
    <property type="entry name" value="TTHA0802/YceI-like_sf"/>
</dbReference>
<feature type="domain" description="Lipid/polyisoprenoid-binding YceI-like" evidence="2">
    <location>
        <begin position="27"/>
        <end position="181"/>
    </location>
</feature>
<gene>
    <name evidence="3" type="ORF">GXP67_36535</name>
</gene>
<evidence type="ECO:0000256" key="1">
    <source>
        <dbReference type="SAM" id="Phobius"/>
    </source>
</evidence>
<dbReference type="SMART" id="SM00867">
    <property type="entry name" value="YceI"/>
    <property type="match status" value="1"/>
</dbReference>
<dbReference type="InterPro" id="IPR007372">
    <property type="entry name" value="Lipid/polyisoprenoid-bd_YceI"/>
</dbReference>
<evidence type="ECO:0000313" key="3">
    <source>
        <dbReference type="EMBL" id="QHT71784.1"/>
    </source>
</evidence>
<evidence type="ECO:0000313" key="4">
    <source>
        <dbReference type="Proteomes" id="UP000480178"/>
    </source>
</evidence>
<name>A0A6C0GVE7_9BACT</name>
<protein>
    <submittedName>
        <fullName evidence="3">YceI family protein</fullName>
    </submittedName>
</protein>
<keyword evidence="1" id="KW-1133">Transmembrane helix</keyword>
<accession>A0A6C0GVE7</accession>
<keyword evidence="1" id="KW-0812">Transmembrane</keyword>
<organism evidence="3 4">
    <name type="scientific">Rhodocytophaga rosea</name>
    <dbReference type="NCBI Taxonomy" id="2704465"/>
    <lineage>
        <taxon>Bacteria</taxon>
        <taxon>Pseudomonadati</taxon>
        <taxon>Bacteroidota</taxon>
        <taxon>Cytophagia</taxon>
        <taxon>Cytophagales</taxon>
        <taxon>Rhodocytophagaceae</taxon>
        <taxon>Rhodocytophaga</taxon>
    </lineage>
</organism>
<dbReference type="KEGG" id="rhoz:GXP67_36535"/>
<dbReference type="RefSeq" id="WP_162447704.1">
    <property type="nucleotide sequence ID" value="NZ_CP048222.1"/>
</dbReference>
<dbReference type="PANTHER" id="PTHR34406:SF1">
    <property type="entry name" value="PROTEIN YCEI"/>
    <property type="match status" value="1"/>
</dbReference>
<keyword evidence="1" id="KW-0472">Membrane</keyword>
<keyword evidence="4" id="KW-1185">Reference proteome</keyword>
<feature type="transmembrane region" description="Helical" evidence="1">
    <location>
        <begin position="6"/>
        <end position="28"/>
    </location>
</feature>
<sequence>MTYSPNYIRYLSIAAILLVLTAFIRVNWKLKHSTVTFKIKHAGLLVNGSLASTQANINFDPANLAQSTIVASVETNTIETGIALRNKHLRKEQYLHVDKFPRITMRSTRMEKTGSQDYLAYFDLTIKGTTKNIQVPFRFVENACGGDFKAEFSLNRLDYKVRESSWLMDNEVQVFIQLNVTR</sequence>
<dbReference type="Pfam" id="PF04264">
    <property type="entry name" value="YceI"/>
    <property type="match status" value="1"/>
</dbReference>
<reference evidence="3 4" key="1">
    <citation type="submission" date="2020-01" db="EMBL/GenBank/DDBJ databases">
        <authorList>
            <person name="Kim M.K."/>
        </authorList>
    </citation>
    <scope>NUCLEOTIDE SEQUENCE [LARGE SCALE GENOMIC DNA]</scope>
    <source>
        <strain evidence="3 4">172606-1</strain>
    </source>
</reference>
<dbReference type="SUPFAM" id="SSF101874">
    <property type="entry name" value="YceI-like"/>
    <property type="match status" value="1"/>
</dbReference>
<dbReference type="EMBL" id="CP048222">
    <property type="protein sequence ID" value="QHT71784.1"/>
    <property type="molecule type" value="Genomic_DNA"/>
</dbReference>
<dbReference type="Proteomes" id="UP000480178">
    <property type="component" value="Chromosome"/>
</dbReference>
<proteinExistence type="predicted"/>
<evidence type="ECO:0000259" key="2">
    <source>
        <dbReference type="SMART" id="SM00867"/>
    </source>
</evidence>